<dbReference type="Ensembl" id="ENSMFAT00000090403.1">
    <property type="protein sequence ID" value="ENSMFAP00000047412.1"/>
    <property type="gene ID" value="ENSMFAG00000050671.1"/>
</dbReference>
<reference evidence="2" key="3">
    <citation type="submission" date="2025-09" db="UniProtKB">
        <authorList>
            <consortium name="Ensembl"/>
        </authorList>
    </citation>
    <scope>IDENTIFICATION</scope>
</reference>
<name>A0A7N9CAZ9_MACFA</name>
<reference evidence="2" key="2">
    <citation type="submission" date="2025-08" db="UniProtKB">
        <authorList>
            <consortium name="Ensembl"/>
        </authorList>
    </citation>
    <scope>IDENTIFICATION</scope>
</reference>
<proteinExistence type="predicted"/>
<keyword evidence="3" id="KW-1185">Reference proteome</keyword>
<feature type="compositionally biased region" description="Polar residues" evidence="1">
    <location>
        <begin position="51"/>
        <end position="60"/>
    </location>
</feature>
<evidence type="ECO:0000313" key="2">
    <source>
        <dbReference type="Ensembl" id="ENSMFAP00000047412.1"/>
    </source>
</evidence>
<protein>
    <submittedName>
        <fullName evidence="2">Uncharacterized protein</fullName>
    </submittedName>
</protein>
<reference evidence="2 3" key="1">
    <citation type="submission" date="2013-03" db="EMBL/GenBank/DDBJ databases">
        <authorList>
            <person name="Warren W."/>
            <person name="Wilson R.K."/>
        </authorList>
    </citation>
    <scope>NUCLEOTIDE SEQUENCE</scope>
</reference>
<dbReference type="AlphaFoldDB" id="A0A7N9CAZ9"/>
<dbReference type="GeneTree" id="ENSGT00910000147936"/>
<evidence type="ECO:0000313" key="3">
    <source>
        <dbReference type="Proteomes" id="UP000233100"/>
    </source>
</evidence>
<organism evidence="2 3">
    <name type="scientific">Macaca fascicularis</name>
    <name type="common">Crab-eating macaque</name>
    <name type="synonym">Cynomolgus monkey</name>
    <dbReference type="NCBI Taxonomy" id="9541"/>
    <lineage>
        <taxon>Eukaryota</taxon>
        <taxon>Metazoa</taxon>
        <taxon>Chordata</taxon>
        <taxon>Craniata</taxon>
        <taxon>Vertebrata</taxon>
        <taxon>Euteleostomi</taxon>
        <taxon>Mammalia</taxon>
        <taxon>Eutheria</taxon>
        <taxon>Euarchontoglires</taxon>
        <taxon>Primates</taxon>
        <taxon>Haplorrhini</taxon>
        <taxon>Catarrhini</taxon>
        <taxon>Cercopithecidae</taxon>
        <taxon>Cercopithecinae</taxon>
        <taxon>Macaca</taxon>
    </lineage>
</organism>
<feature type="region of interest" description="Disordered" evidence="1">
    <location>
        <begin position="21"/>
        <end position="60"/>
    </location>
</feature>
<dbReference type="Proteomes" id="UP000233100">
    <property type="component" value="Chromosome 3"/>
</dbReference>
<evidence type="ECO:0000256" key="1">
    <source>
        <dbReference type="SAM" id="MobiDB-lite"/>
    </source>
</evidence>
<accession>A0A7N9CAZ9</accession>
<sequence length="60" mass="6314">MSLRPWLLGLQGFKTSLANETCEKQAPRGPSDILKSTMKQRPSMAQGGTLGSSDSCASAS</sequence>